<evidence type="ECO:0000256" key="4">
    <source>
        <dbReference type="PROSITE-ProRule" id="PRU10141"/>
    </source>
</evidence>
<evidence type="ECO:0000259" key="7">
    <source>
        <dbReference type="PROSITE" id="PS50011"/>
    </source>
</evidence>
<name>A0A7M7P7A2_STRPU</name>
<sequence length="322" mass="36492">MMHLTVEDSSGKTCAFHEKKAREHEGCHLGGGSFGEVFKATHKVHGEVAVKLAKPGKEDLVEMYQKEVRKHGISLTSDHIVAIKGFVQCEVHRGKCGLFGIVMKYMENGSLWDFRKRRWQDHPDLWPLTNRMVYEISCGMHFLHSNDIIHRDLKLENVLVDGNLHAKIADLGLAADLRTSFGDRCWGTDSHKPPEAFRTDLSKSIKVVNPKYDVYSFAMTLYELLTGIHPYAERGLEMVKVFKLSDQAPCLKPVPVNTPTPLIKVMTDSWRYAANSRPAFIEITDWVKNQLNIKPTHRSLGICLGEVSLFVIVALVFILYCM</sequence>
<evidence type="ECO:0000256" key="2">
    <source>
        <dbReference type="ARBA" id="ARBA00022741"/>
    </source>
</evidence>
<accession>A0A7M7P7A2</accession>
<keyword evidence="1 5" id="KW-0418">Kinase</keyword>
<proteinExistence type="inferred from homology"/>
<keyword evidence="3 4" id="KW-0067">ATP-binding</keyword>
<comment type="similarity">
    <text evidence="5">Belongs to the protein kinase superfamily.</text>
</comment>
<keyword evidence="6" id="KW-0472">Membrane</keyword>
<dbReference type="InterPro" id="IPR017441">
    <property type="entry name" value="Protein_kinase_ATP_BS"/>
</dbReference>
<dbReference type="InterPro" id="IPR008271">
    <property type="entry name" value="Ser/Thr_kinase_AS"/>
</dbReference>
<evidence type="ECO:0000256" key="3">
    <source>
        <dbReference type="ARBA" id="ARBA00022840"/>
    </source>
</evidence>
<evidence type="ECO:0000256" key="5">
    <source>
        <dbReference type="RuleBase" id="RU000304"/>
    </source>
</evidence>
<evidence type="ECO:0000313" key="9">
    <source>
        <dbReference type="Proteomes" id="UP000007110"/>
    </source>
</evidence>
<dbReference type="Proteomes" id="UP000007110">
    <property type="component" value="Unassembled WGS sequence"/>
</dbReference>
<dbReference type="GO" id="GO:0005737">
    <property type="term" value="C:cytoplasm"/>
    <property type="evidence" value="ECO:0000318"/>
    <property type="project" value="GO_Central"/>
</dbReference>
<dbReference type="RefSeq" id="XP_030844875.1">
    <property type="nucleotide sequence ID" value="XM_030989015.1"/>
</dbReference>
<dbReference type="SUPFAM" id="SSF56112">
    <property type="entry name" value="Protein kinase-like (PK-like)"/>
    <property type="match status" value="1"/>
</dbReference>
<protein>
    <recommendedName>
        <fullName evidence="7">Protein kinase domain-containing protein</fullName>
    </recommendedName>
</protein>
<organism evidence="8 9">
    <name type="scientific">Strongylocentrotus purpuratus</name>
    <name type="common">Purple sea urchin</name>
    <dbReference type="NCBI Taxonomy" id="7668"/>
    <lineage>
        <taxon>Eukaryota</taxon>
        <taxon>Metazoa</taxon>
        <taxon>Echinodermata</taxon>
        <taxon>Eleutherozoa</taxon>
        <taxon>Echinozoa</taxon>
        <taxon>Echinoidea</taxon>
        <taxon>Euechinoidea</taxon>
        <taxon>Echinacea</taxon>
        <taxon>Camarodonta</taxon>
        <taxon>Echinidea</taxon>
        <taxon>Strongylocentrotidae</taxon>
        <taxon>Strongylocentrotus</taxon>
    </lineage>
</organism>
<keyword evidence="6" id="KW-0812">Transmembrane</keyword>
<dbReference type="SMART" id="SM00220">
    <property type="entry name" value="S_TKc"/>
    <property type="match status" value="1"/>
</dbReference>
<dbReference type="AlphaFoldDB" id="A0A7M7P7A2"/>
<dbReference type="GO" id="GO:0007165">
    <property type="term" value="P:signal transduction"/>
    <property type="evidence" value="ECO:0000318"/>
    <property type="project" value="GO_Central"/>
</dbReference>
<keyword evidence="2 4" id="KW-0547">Nucleotide-binding</keyword>
<dbReference type="InterPro" id="IPR051681">
    <property type="entry name" value="Ser/Thr_Kinases-Pseudokinases"/>
</dbReference>
<dbReference type="Gene3D" id="1.10.510.10">
    <property type="entry name" value="Transferase(Phosphotransferase) domain 1"/>
    <property type="match status" value="1"/>
</dbReference>
<dbReference type="GO" id="GO:0004706">
    <property type="term" value="F:JUN kinase kinase kinase activity"/>
    <property type="evidence" value="ECO:0000318"/>
    <property type="project" value="GO_Central"/>
</dbReference>
<dbReference type="Pfam" id="PF07714">
    <property type="entry name" value="PK_Tyr_Ser-Thr"/>
    <property type="match status" value="1"/>
</dbReference>
<dbReference type="PROSITE" id="PS00107">
    <property type="entry name" value="PROTEIN_KINASE_ATP"/>
    <property type="match status" value="1"/>
</dbReference>
<dbReference type="PRINTS" id="PR00109">
    <property type="entry name" value="TYRKINASE"/>
</dbReference>
<evidence type="ECO:0000256" key="6">
    <source>
        <dbReference type="SAM" id="Phobius"/>
    </source>
</evidence>
<dbReference type="PROSITE" id="PS50011">
    <property type="entry name" value="PROTEIN_KINASE_DOM"/>
    <property type="match status" value="1"/>
</dbReference>
<reference evidence="9" key="1">
    <citation type="submission" date="2015-02" db="EMBL/GenBank/DDBJ databases">
        <title>Genome sequencing for Strongylocentrotus purpuratus.</title>
        <authorList>
            <person name="Murali S."/>
            <person name="Liu Y."/>
            <person name="Vee V."/>
            <person name="English A."/>
            <person name="Wang M."/>
            <person name="Skinner E."/>
            <person name="Han Y."/>
            <person name="Muzny D.M."/>
            <person name="Worley K.C."/>
            <person name="Gibbs R.A."/>
        </authorList>
    </citation>
    <scope>NUCLEOTIDE SEQUENCE</scope>
</reference>
<feature type="transmembrane region" description="Helical" evidence="6">
    <location>
        <begin position="299"/>
        <end position="321"/>
    </location>
</feature>
<dbReference type="InParanoid" id="A0A7M7P7A2"/>
<dbReference type="OrthoDB" id="4062651at2759"/>
<dbReference type="InterPro" id="IPR000719">
    <property type="entry name" value="Prot_kinase_dom"/>
</dbReference>
<dbReference type="PROSITE" id="PS00108">
    <property type="entry name" value="PROTEIN_KINASE_ST"/>
    <property type="match status" value="1"/>
</dbReference>
<feature type="domain" description="Protein kinase" evidence="7">
    <location>
        <begin position="23"/>
        <end position="300"/>
    </location>
</feature>
<dbReference type="KEGG" id="spu:100888442"/>
<feature type="binding site" evidence="4">
    <location>
        <position position="51"/>
    </location>
    <ligand>
        <name>ATP</name>
        <dbReference type="ChEBI" id="CHEBI:30616"/>
    </ligand>
</feature>
<dbReference type="EnsemblMetazoa" id="XM_030989015">
    <property type="protein sequence ID" value="XP_030844875"/>
    <property type="gene ID" value="LOC100888442"/>
</dbReference>
<reference evidence="8" key="2">
    <citation type="submission" date="2021-01" db="UniProtKB">
        <authorList>
            <consortium name="EnsemblMetazoa"/>
        </authorList>
    </citation>
    <scope>IDENTIFICATION</scope>
</reference>
<keyword evidence="9" id="KW-1185">Reference proteome</keyword>
<dbReference type="GeneID" id="100888442"/>
<dbReference type="GO" id="GO:0005524">
    <property type="term" value="F:ATP binding"/>
    <property type="evidence" value="ECO:0007669"/>
    <property type="project" value="UniProtKB-UniRule"/>
</dbReference>
<keyword evidence="1 5" id="KW-0808">Transferase</keyword>
<dbReference type="InterPro" id="IPR011009">
    <property type="entry name" value="Kinase-like_dom_sf"/>
</dbReference>
<dbReference type="InterPro" id="IPR001245">
    <property type="entry name" value="Ser-Thr/Tyr_kinase_cat_dom"/>
</dbReference>
<dbReference type="PANTHER" id="PTHR44329">
    <property type="entry name" value="SERINE/THREONINE-PROTEIN KINASE TNNI3K-RELATED"/>
    <property type="match status" value="1"/>
</dbReference>
<keyword evidence="1 5" id="KW-0723">Serine/threonine-protein kinase</keyword>
<evidence type="ECO:0000313" key="8">
    <source>
        <dbReference type="EnsemblMetazoa" id="XP_030844875"/>
    </source>
</evidence>
<keyword evidence="6" id="KW-1133">Transmembrane helix</keyword>
<dbReference type="OMA" id="ATHIEFE"/>
<dbReference type="PANTHER" id="PTHR44329:SF291">
    <property type="entry name" value="PROTEIN KINASE DOMAIN-CONTAINING PROTEIN"/>
    <property type="match status" value="1"/>
</dbReference>
<evidence type="ECO:0000256" key="1">
    <source>
        <dbReference type="ARBA" id="ARBA00022527"/>
    </source>
</evidence>